<name>A0ABD2MRY6_9CUCU</name>
<evidence type="ECO:0000313" key="2">
    <source>
        <dbReference type="Proteomes" id="UP001516400"/>
    </source>
</evidence>
<dbReference type="AlphaFoldDB" id="A0ABD2MRY6"/>
<protein>
    <submittedName>
        <fullName evidence="1">Uncharacterized protein</fullName>
    </submittedName>
</protein>
<reference evidence="1 2" key="1">
    <citation type="journal article" date="2021" name="BMC Biol.">
        <title>Horizontally acquired antibacterial genes associated with adaptive radiation of ladybird beetles.</title>
        <authorList>
            <person name="Li H.S."/>
            <person name="Tang X.F."/>
            <person name="Huang Y.H."/>
            <person name="Xu Z.Y."/>
            <person name="Chen M.L."/>
            <person name="Du X.Y."/>
            <person name="Qiu B.Y."/>
            <person name="Chen P.T."/>
            <person name="Zhang W."/>
            <person name="Slipinski A."/>
            <person name="Escalona H.E."/>
            <person name="Waterhouse R.M."/>
            <person name="Zwick A."/>
            <person name="Pang H."/>
        </authorList>
    </citation>
    <scope>NUCLEOTIDE SEQUENCE [LARGE SCALE GENOMIC DNA]</scope>
    <source>
        <strain evidence="1">SYSU2018</strain>
    </source>
</reference>
<sequence>MLSLRVRIATKMTQPDSASDRAEMGSMFSIRANYRAPCKMYNWNEDLFLTEERTSYATYKRERCQLILQKTRKMFRNLSRPTQLSHSLGMLRYNENYQIKAPDISRVVADSKLSPVYLAGLVTETEIDRRQEFSHGSLIVGCIDGKPCVRNTFRIIGCDRNKSGEPVNYGEDVYIQIVDDCDVPLYIQCENSFIQMGSRLHPRLSKYTDTYCRFKIHHLNPNLRFEHEGSLIKANDQVVIQHVPTGRNLAVENSLIATFFGKEHVISCHTFKDTHKMETAENIWKIVGEDLPNINAVVRAAKGEEVLDELIR</sequence>
<comment type="caution">
    <text evidence="1">The sequence shown here is derived from an EMBL/GenBank/DDBJ whole genome shotgun (WGS) entry which is preliminary data.</text>
</comment>
<proteinExistence type="predicted"/>
<dbReference type="Proteomes" id="UP001516400">
    <property type="component" value="Unassembled WGS sequence"/>
</dbReference>
<evidence type="ECO:0000313" key="1">
    <source>
        <dbReference type="EMBL" id="KAL3268987.1"/>
    </source>
</evidence>
<organism evidence="1 2">
    <name type="scientific">Cryptolaemus montrouzieri</name>
    <dbReference type="NCBI Taxonomy" id="559131"/>
    <lineage>
        <taxon>Eukaryota</taxon>
        <taxon>Metazoa</taxon>
        <taxon>Ecdysozoa</taxon>
        <taxon>Arthropoda</taxon>
        <taxon>Hexapoda</taxon>
        <taxon>Insecta</taxon>
        <taxon>Pterygota</taxon>
        <taxon>Neoptera</taxon>
        <taxon>Endopterygota</taxon>
        <taxon>Coleoptera</taxon>
        <taxon>Polyphaga</taxon>
        <taxon>Cucujiformia</taxon>
        <taxon>Coccinelloidea</taxon>
        <taxon>Coccinellidae</taxon>
        <taxon>Scymninae</taxon>
        <taxon>Scymnini</taxon>
        <taxon>Cryptolaemus</taxon>
    </lineage>
</organism>
<gene>
    <name evidence="1" type="ORF">HHI36_008073</name>
</gene>
<dbReference type="PANTHER" id="PTHR24274">
    <property type="entry name" value="CILIA- AND FLAGELLA-ASSOCIATED PROTEIN 161"/>
    <property type="match status" value="1"/>
</dbReference>
<dbReference type="PANTHER" id="PTHR24274:SF1">
    <property type="entry name" value="CILIA- AND FLAGELLA-ASSOCIATED PROTEIN 161"/>
    <property type="match status" value="1"/>
</dbReference>
<dbReference type="Pfam" id="PF24569">
    <property type="entry name" value="CFAP161"/>
    <property type="match status" value="2"/>
</dbReference>
<dbReference type="InterPro" id="IPR055325">
    <property type="entry name" value="CF161"/>
</dbReference>
<keyword evidence="2" id="KW-1185">Reference proteome</keyword>
<dbReference type="EMBL" id="JABFTP020000021">
    <property type="protein sequence ID" value="KAL3268987.1"/>
    <property type="molecule type" value="Genomic_DNA"/>
</dbReference>
<accession>A0ABD2MRY6</accession>